<dbReference type="InterPro" id="IPR027417">
    <property type="entry name" value="P-loop_NTPase"/>
</dbReference>
<proteinExistence type="inferred from homology"/>
<dbReference type="InterPro" id="IPR010488">
    <property type="entry name" value="Zeta_toxin_domain"/>
</dbReference>
<sequence>MIPEHDESLYYECAVEIAISLMAQCSAVQSIAEYVGDSAVHGQMKYLRRAYLAELSRLDPADAVCVRRQIRTWGTALTGKVEAPRAHSAERRPPGAYRLERDEHTRIFRDAIAVEICGNSSESAAPVAVVVVGAPGVGKTTVRQRLLIEWGRDLPIVIDPELYLAYHPHSWALVLADDEAARAALMADAVGWVAMALDMAVTGRRNVLLEVGAESTDPVAGIANMFHENGYRVSIEFTTSPEAERLMHLGMRYQARHGNWGALAVW</sequence>
<protein>
    <recommendedName>
        <fullName evidence="5">UDP-N-acetylglucosamine kinase</fullName>
        <ecNumber evidence="2">2.7.1.176</ecNumber>
    </recommendedName>
    <alternativeName>
        <fullName evidence="5">UDP-N-acetylglucosamine kinase</fullName>
    </alternativeName>
</protein>
<name>A0ABW7W4T4_9NOCA</name>
<keyword evidence="3" id="KW-0547">Nucleotide-binding</keyword>
<comment type="similarity">
    <text evidence="1">Belongs to the zeta toxin family.</text>
</comment>
<evidence type="ECO:0000256" key="2">
    <source>
        <dbReference type="ARBA" id="ARBA00011963"/>
    </source>
</evidence>
<reference evidence="8 9" key="1">
    <citation type="submission" date="2024-10" db="EMBL/GenBank/DDBJ databases">
        <title>The Natural Products Discovery Center: Release of the First 8490 Sequenced Strains for Exploring Actinobacteria Biosynthetic Diversity.</title>
        <authorList>
            <person name="Kalkreuter E."/>
            <person name="Kautsar S.A."/>
            <person name="Yang D."/>
            <person name="Bader C.D."/>
            <person name="Teijaro C.N."/>
            <person name="Fluegel L."/>
            <person name="Davis C.M."/>
            <person name="Simpson J.R."/>
            <person name="Lauterbach L."/>
            <person name="Steele A.D."/>
            <person name="Gui C."/>
            <person name="Meng S."/>
            <person name="Li G."/>
            <person name="Viehrig K."/>
            <person name="Ye F."/>
            <person name="Su P."/>
            <person name="Kiefer A.F."/>
            <person name="Nichols A."/>
            <person name="Cepeda A.J."/>
            <person name="Yan W."/>
            <person name="Fan B."/>
            <person name="Jiang Y."/>
            <person name="Adhikari A."/>
            <person name="Zheng C.-J."/>
            <person name="Schuster L."/>
            <person name="Cowan T.M."/>
            <person name="Smanski M.J."/>
            <person name="Chevrette M.G."/>
            <person name="De Carvalho L.P.S."/>
            <person name="Shen B."/>
        </authorList>
    </citation>
    <scope>NUCLEOTIDE SEQUENCE [LARGE SCALE GENOMIC DNA]</scope>
    <source>
        <strain evidence="8 9">NPDC019377</strain>
    </source>
</reference>
<dbReference type="Pfam" id="PF06414">
    <property type="entry name" value="Zeta_toxin"/>
    <property type="match status" value="1"/>
</dbReference>
<evidence type="ECO:0000313" key="8">
    <source>
        <dbReference type="EMBL" id="MFI2233802.1"/>
    </source>
</evidence>
<comment type="catalytic activity">
    <reaction evidence="6">
        <text>UDP-N-acetyl-alpha-D-glucosamine + ATP = UDP-N-acetyl-alpha-D-glucosamine 3'-phosphate + ADP + H(+)</text>
        <dbReference type="Rhea" id="RHEA:32671"/>
        <dbReference type="ChEBI" id="CHEBI:15378"/>
        <dbReference type="ChEBI" id="CHEBI:30616"/>
        <dbReference type="ChEBI" id="CHEBI:57705"/>
        <dbReference type="ChEBI" id="CHEBI:64353"/>
        <dbReference type="ChEBI" id="CHEBI:456216"/>
        <dbReference type="EC" id="2.7.1.176"/>
    </reaction>
</comment>
<evidence type="ECO:0000256" key="6">
    <source>
        <dbReference type="ARBA" id="ARBA00048178"/>
    </source>
</evidence>
<evidence type="ECO:0000259" key="7">
    <source>
        <dbReference type="Pfam" id="PF06414"/>
    </source>
</evidence>
<dbReference type="RefSeq" id="WP_397066213.1">
    <property type="nucleotide sequence ID" value="NZ_JBIRYL010000017.1"/>
</dbReference>
<dbReference type="Proteomes" id="UP001611494">
    <property type="component" value="Unassembled WGS sequence"/>
</dbReference>
<feature type="domain" description="Zeta toxin" evidence="7">
    <location>
        <begin position="121"/>
        <end position="254"/>
    </location>
</feature>
<dbReference type="SUPFAM" id="SSF52540">
    <property type="entry name" value="P-loop containing nucleoside triphosphate hydrolases"/>
    <property type="match status" value="1"/>
</dbReference>
<keyword evidence="4" id="KW-0067">ATP-binding</keyword>
<dbReference type="EC" id="2.7.1.176" evidence="2"/>
<evidence type="ECO:0000256" key="1">
    <source>
        <dbReference type="ARBA" id="ARBA00009104"/>
    </source>
</evidence>
<comment type="caution">
    <text evidence="8">The sequence shown here is derived from an EMBL/GenBank/DDBJ whole genome shotgun (WGS) entry which is preliminary data.</text>
</comment>
<organism evidence="8 9">
    <name type="scientific">Nocardia testacea</name>
    <dbReference type="NCBI Taxonomy" id="248551"/>
    <lineage>
        <taxon>Bacteria</taxon>
        <taxon>Bacillati</taxon>
        <taxon>Actinomycetota</taxon>
        <taxon>Actinomycetes</taxon>
        <taxon>Mycobacteriales</taxon>
        <taxon>Nocardiaceae</taxon>
        <taxon>Nocardia</taxon>
    </lineage>
</organism>
<evidence type="ECO:0000256" key="4">
    <source>
        <dbReference type="ARBA" id="ARBA00022840"/>
    </source>
</evidence>
<keyword evidence="9" id="KW-1185">Reference proteome</keyword>
<dbReference type="EMBL" id="JBIRYL010000017">
    <property type="protein sequence ID" value="MFI2233802.1"/>
    <property type="molecule type" value="Genomic_DNA"/>
</dbReference>
<gene>
    <name evidence="8" type="ORF">ACH49Z_28535</name>
</gene>
<evidence type="ECO:0000256" key="3">
    <source>
        <dbReference type="ARBA" id="ARBA00022741"/>
    </source>
</evidence>
<evidence type="ECO:0000313" key="9">
    <source>
        <dbReference type="Proteomes" id="UP001611494"/>
    </source>
</evidence>
<evidence type="ECO:0000256" key="5">
    <source>
        <dbReference type="ARBA" id="ARBA00032897"/>
    </source>
</evidence>
<accession>A0ABW7W4T4</accession>
<dbReference type="Gene3D" id="3.40.50.300">
    <property type="entry name" value="P-loop containing nucleotide triphosphate hydrolases"/>
    <property type="match status" value="1"/>
</dbReference>